<name>A0ABU4R9P1_9FLAO</name>
<dbReference type="EMBL" id="JAWXVI010000002">
    <property type="protein sequence ID" value="MDX6188563.1"/>
    <property type="molecule type" value="Genomic_DNA"/>
</dbReference>
<keyword evidence="2" id="KW-1185">Reference proteome</keyword>
<evidence type="ECO:0000313" key="1">
    <source>
        <dbReference type="EMBL" id="MDX6188563.1"/>
    </source>
</evidence>
<comment type="caution">
    <text evidence="1">The sequence shown here is derived from an EMBL/GenBank/DDBJ whole genome shotgun (WGS) entry which is preliminary data.</text>
</comment>
<dbReference type="Proteomes" id="UP001273350">
    <property type="component" value="Unassembled WGS sequence"/>
</dbReference>
<accession>A0ABU4R9P1</accession>
<proteinExistence type="predicted"/>
<dbReference type="RefSeq" id="WP_230004972.1">
    <property type="nucleotide sequence ID" value="NZ_CP087134.1"/>
</dbReference>
<protein>
    <submittedName>
        <fullName evidence="1">DUF3800 domain-containing protein</fullName>
    </submittedName>
</protein>
<dbReference type="Pfam" id="PF12686">
    <property type="entry name" value="DUF3800"/>
    <property type="match status" value="1"/>
</dbReference>
<sequence length="229" mass="26939">MKIYIDESGDLGWTLDKPNRHGGSSKYITITGIIISANEEKYISRFINGIYKKYNLTPNIEKKGANFIPEHSSYITSQLTAKVINKSSSFKIISITVNKTNIYESLQKDKNIFYNYVLGLLLKPEIIQHNNIEIILDRRTIKVSQGESFPDYIKTEIWGQGHNINITCEFLESSKNKMIWFADWYANFIWRKHEDNESSSYEQLINFPKERFLEKKLFFELKHTKYKKV</sequence>
<reference evidence="1 2" key="1">
    <citation type="submission" date="2023-11" db="EMBL/GenBank/DDBJ databases">
        <title>Unpublished Manusciprt.</title>
        <authorList>
            <person name="Saticioglu I.B."/>
            <person name="Ay H."/>
            <person name="Ajmi N."/>
            <person name="Altun S."/>
            <person name="Duman M."/>
        </authorList>
    </citation>
    <scope>NUCLEOTIDE SEQUENCE [LARGE SCALE GENOMIC DNA]</scope>
    <source>
        <strain evidence="1 2">Fl-318</strain>
    </source>
</reference>
<gene>
    <name evidence="1" type="ORF">SGQ83_04305</name>
</gene>
<organism evidence="1 2">
    <name type="scientific">Flavobacterium cupriresistens</name>
    <dbReference type="NCBI Taxonomy" id="2893885"/>
    <lineage>
        <taxon>Bacteria</taxon>
        <taxon>Pseudomonadati</taxon>
        <taxon>Bacteroidota</taxon>
        <taxon>Flavobacteriia</taxon>
        <taxon>Flavobacteriales</taxon>
        <taxon>Flavobacteriaceae</taxon>
        <taxon>Flavobacterium</taxon>
    </lineage>
</organism>
<dbReference type="InterPro" id="IPR024524">
    <property type="entry name" value="DUF3800"/>
</dbReference>
<evidence type="ECO:0000313" key="2">
    <source>
        <dbReference type="Proteomes" id="UP001273350"/>
    </source>
</evidence>